<proteinExistence type="predicted"/>
<sequence length="79" mass="8686">MVFRCLILNKSSIGVSAAFLLRHYIVYERKLQLMSREKTGRAFQRGKKQGARLDEHGGNAYTKTIKISGLGAAAAGAFL</sequence>
<dbReference type="AlphaFoldDB" id="A0A414AV80"/>
<evidence type="ECO:0000313" key="1">
    <source>
        <dbReference type="EMBL" id="RHC55580.1"/>
    </source>
</evidence>
<dbReference type="EMBL" id="QSHZ01000013">
    <property type="protein sequence ID" value="RHC55580.1"/>
    <property type="molecule type" value="Genomic_DNA"/>
</dbReference>
<reference evidence="1 2" key="1">
    <citation type="submission" date="2018-08" db="EMBL/GenBank/DDBJ databases">
        <title>A genome reference for cultivated species of the human gut microbiota.</title>
        <authorList>
            <person name="Zou Y."/>
            <person name="Xue W."/>
            <person name="Luo G."/>
        </authorList>
    </citation>
    <scope>NUCLEOTIDE SEQUENCE [LARGE SCALE GENOMIC DNA]</scope>
    <source>
        <strain evidence="1 2">AM35-14</strain>
    </source>
</reference>
<accession>A0A414AV80</accession>
<organism evidence="1 2">
    <name type="scientific">Enterocloster bolteae</name>
    <dbReference type="NCBI Taxonomy" id="208479"/>
    <lineage>
        <taxon>Bacteria</taxon>
        <taxon>Bacillati</taxon>
        <taxon>Bacillota</taxon>
        <taxon>Clostridia</taxon>
        <taxon>Lachnospirales</taxon>
        <taxon>Lachnospiraceae</taxon>
        <taxon>Enterocloster</taxon>
    </lineage>
</organism>
<dbReference type="Proteomes" id="UP000283975">
    <property type="component" value="Unassembled WGS sequence"/>
</dbReference>
<evidence type="ECO:0000313" key="2">
    <source>
        <dbReference type="Proteomes" id="UP000283975"/>
    </source>
</evidence>
<comment type="caution">
    <text evidence="1">The sequence shown here is derived from an EMBL/GenBank/DDBJ whole genome shotgun (WGS) entry which is preliminary data.</text>
</comment>
<protein>
    <submittedName>
        <fullName evidence="1">Uncharacterized protein</fullName>
    </submittedName>
</protein>
<name>A0A414AV80_9FIRM</name>
<gene>
    <name evidence="1" type="ORF">DW839_13795</name>
</gene>